<accession>A0A1N6UXQ0</accession>
<proteinExistence type="predicted"/>
<evidence type="ECO:0000313" key="3">
    <source>
        <dbReference type="Proteomes" id="UP000186385"/>
    </source>
</evidence>
<dbReference type="Gene3D" id="3.40.50.300">
    <property type="entry name" value="P-loop containing nucleotide triphosphate hydrolases"/>
    <property type="match status" value="1"/>
</dbReference>
<dbReference type="EMBL" id="FTLX01000003">
    <property type="protein sequence ID" value="SIQ70390.1"/>
    <property type="molecule type" value="Genomic_DNA"/>
</dbReference>
<dbReference type="EMBL" id="MWSK01000003">
    <property type="protein sequence ID" value="OXS78650.1"/>
    <property type="molecule type" value="Genomic_DNA"/>
</dbReference>
<sequence>MGKVLILLAGYPGTGKTYLSGLINEKLGPFDVISPDELKEHYFDVFGYRNAEEKQTVETKAWEKYYEQMEERMSAGTSLISDYPFSSKQLPYLKKLTETYGYKVLTIRLTADLDILFERQKERDLDESRHLSHIVTSYQKGDQLKDRHTADHLLTYEEFVRRCTTRGYETFKLGRLFEVDVTDFSRVNYFNLIEAIRLWAEYMMNVK</sequence>
<dbReference type="OrthoDB" id="1648091at2"/>
<gene>
    <name evidence="1" type="ORF">B1B05_08635</name>
    <name evidence="2" type="ORF">SAMN05443094_103403</name>
</gene>
<evidence type="ECO:0000313" key="2">
    <source>
        <dbReference type="EMBL" id="SIQ70390.1"/>
    </source>
</evidence>
<protein>
    <submittedName>
        <fullName evidence="2">AAA domain-containing protein</fullName>
    </submittedName>
    <submittedName>
        <fullName evidence="1">Kinase</fullName>
    </submittedName>
</protein>
<dbReference type="GO" id="GO:0016301">
    <property type="term" value="F:kinase activity"/>
    <property type="evidence" value="ECO:0007669"/>
    <property type="project" value="UniProtKB-KW"/>
</dbReference>
<dbReference type="Proteomes" id="UP000186385">
    <property type="component" value="Unassembled WGS sequence"/>
</dbReference>
<evidence type="ECO:0000313" key="4">
    <source>
        <dbReference type="Proteomes" id="UP000215545"/>
    </source>
</evidence>
<evidence type="ECO:0000313" key="1">
    <source>
        <dbReference type="EMBL" id="OXS78650.1"/>
    </source>
</evidence>
<dbReference type="Proteomes" id="UP000215545">
    <property type="component" value="Unassembled WGS sequence"/>
</dbReference>
<dbReference type="Pfam" id="PF13671">
    <property type="entry name" value="AAA_33"/>
    <property type="match status" value="1"/>
</dbReference>
<dbReference type="AlphaFoldDB" id="A0A1N6UXQ0"/>
<dbReference type="STRING" id="1017273.SAMN05443094_103403"/>
<keyword evidence="1" id="KW-0418">Kinase</keyword>
<organism evidence="2 3">
    <name type="scientific">Domibacillus enclensis</name>
    <dbReference type="NCBI Taxonomy" id="1017273"/>
    <lineage>
        <taxon>Bacteria</taxon>
        <taxon>Bacillati</taxon>
        <taxon>Bacillota</taxon>
        <taxon>Bacilli</taxon>
        <taxon>Bacillales</taxon>
        <taxon>Bacillaceae</taxon>
        <taxon>Domibacillus</taxon>
    </lineage>
</organism>
<keyword evidence="1" id="KW-0808">Transferase</keyword>
<reference evidence="4" key="2">
    <citation type="submission" date="2017-03" db="EMBL/GenBank/DDBJ databases">
        <title>Bacillus sp. V-88(T) DSM27956, whole genome shotgun sequencing project.</title>
        <authorList>
            <person name="Dastager S.G."/>
            <person name="Neurgaonkar P.S."/>
            <person name="Dharne M.S."/>
        </authorList>
    </citation>
    <scope>NUCLEOTIDE SEQUENCE [LARGE SCALE GENOMIC DNA]</scope>
    <source>
        <strain evidence="4">DSM 25145</strain>
    </source>
</reference>
<dbReference type="InterPro" id="IPR027417">
    <property type="entry name" value="P-loop_NTPase"/>
</dbReference>
<name>A0A1N6UXQ0_9BACI</name>
<reference evidence="1" key="3">
    <citation type="submission" date="2017-03" db="EMBL/GenBank/DDBJ databases">
        <authorList>
            <person name="Dastager S.G."/>
            <person name="Neurgaonkar P.S."/>
            <person name="Dharne M.S."/>
        </authorList>
    </citation>
    <scope>NUCLEOTIDE SEQUENCE</scope>
    <source>
        <strain evidence="1">DSM 25145</strain>
    </source>
</reference>
<dbReference type="RefSeq" id="WP_045849939.1">
    <property type="nucleotide sequence ID" value="NZ_FTLX01000003.1"/>
</dbReference>
<reference evidence="2 3" key="1">
    <citation type="submission" date="2017-01" db="EMBL/GenBank/DDBJ databases">
        <authorList>
            <person name="Mah S.A."/>
            <person name="Swanson W.J."/>
            <person name="Moy G.W."/>
            <person name="Vacquier V.D."/>
        </authorList>
    </citation>
    <scope>NUCLEOTIDE SEQUENCE [LARGE SCALE GENOMIC DNA]</scope>
    <source>
        <strain evidence="2 3">NIO-1016</strain>
    </source>
</reference>
<keyword evidence="4" id="KW-1185">Reference proteome</keyword>
<dbReference type="SUPFAM" id="SSF52540">
    <property type="entry name" value="P-loop containing nucleoside triphosphate hydrolases"/>
    <property type="match status" value="1"/>
</dbReference>